<dbReference type="SUPFAM" id="SSF53067">
    <property type="entry name" value="Actin-like ATPase domain"/>
    <property type="match status" value="2"/>
</dbReference>
<reference evidence="2 3" key="1">
    <citation type="submission" date="2022-03" db="EMBL/GenBank/DDBJ databases">
        <authorList>
            <person name="Jo J.-H."/>
            <person name="Im W.-T."/>
        </authorList>
    </citation>
    <scope>NUCLEOTIDE SEQUENCE [LARGE SCALE GENOMIC DNA]</scope>
    <source>
        <strain evidence="2 3">MA9</strain>
    </source>
</reference>
<keyword evidence="2" id="KW-0808">Transferase</keyword>
<proteinExistence type="predicted"/>
<protein>
    <submittedName>
        <fullName evidence="2">N-acetylglucosamine kinase</fullName>
    </submittedName>
</protein>
<evidence type="ECO:0000313" key="3">
    <source>
        <dbReference type="Proteomes" id="UP001316087"/>
    </source>
</evidence>
<evidence type="ECO:0000259" key="1">
    <source>
        <dbReference type="Pfam" id="PF01869"/>
    </source>
</evidence>
<dbReference type="InterPro" id="IPR043129">
    <property type="entry name" value="ATPase_NBD"/>
</dbReference>
<dbReference type="RefSeq" id="WP_241370378.1">
    <property type="nucleotide sequence ID" value="NZ_JAKZFC010000006.1"/>
</dbReference>
<dbReference type="PANTHER" id="PTHR43190:SF3">
    <property type="entry name" value="N-ACETYL-D-GLUCOSAMINE KINASE"/>
    <property type="match status" value="1"/>
</dbReference>
<comment type="caution">
    <text evidence="2">The sequence shown here is derived from an EMBL/GenBank/DDBJ whole genome shotgun (WGS) entry which is preliminary data.</text>
</comment>
<keyword evidence="2" id="KW-0418">Kinase</keyword>
<keyword evidence="3" id="KW-1185">Reference proteome</keyword>
<feature type="domain" description="ATPase BadF/BadG/BcrA/BcrD type" evidence="1">
    <location>
        <begin position="7"/>
        <end position="297"/>
    </location>
</feature>
<gene>
    <name evidence="2" type="ORF">LZ480_15125</name>
</gene>
<evidence type="ECO:0000313" key="2">
    <source>
        <dbReference type="EMBL" id="MCH7323208.1"/>
    </source>
</evidence>
<dbReference type="CDD" id="cd24007">
    <property type="entry name" value="ASKHA_NBD_eukNAGK-like"/>
    <property type="match status" value="1"/>
</dbReference>
<dbReference type="GO" id="GO:0016301">
    <property type="term" value="F:kinase activity"/>
    <property type="evidence" value="ECO:0007669"/>
    <property type="project" value="UniProtKB-KW"/>
</dbReference>
<name>A0ABS9UFS8_9BACL</name>
<dbReference type="PANTHER" id="PTHR43190">
    <property type="entry name" value="N-ACETYL-D-GLUCOSAMINE KINASE"/>
    <property type="match status" value="1"/>
</dbReference>
<dbReference type="Gene3D" id="3.30.420.40">
    <property type="match status" value="2"/>
</dbReference>
<dbReference type="InterPro" id="IPR002731">
    <property type="entry name" value="ATPase_BadF"/>
</dbReference>
<dbReference type="Proteomes" id="UP001316087">
    <property type="component" value="Unassembled WGS sequence"/>
</dbReference>
<sequence length="323" mass="35732">MLDAYWIGIDGGGTKTSAVIGDNNGQLLAVYYGQSGNLTAITIEQLVERIHHIIEHLLVKSNIELSSVKVIFAALAGADRQGEQQKIYEAFQHSPIQKKLQVQSDVHAALASGTWGREGTLMIAGTGAILFGWYQKKSFRIGGWGYLLGDEGSGYHLGKLAIRSILQAQDQNVTLRPFQKAILDFIKVKHTEELITTIYSSSNPVTVISSVSKIVINAYEEDDVAKTIISTVLEALLALVKSGYERMDIMKPLVLHGGLFSDESFYRDFVQIISNNYPKLIVKKPNVSGAVGAYILALMESDVFLDDERKQNIQRTWSQLEIK</sequence>
<dbReference type="InterPro" id="IPR052519">
    <property type="entry name" value="Euk-type_GlcNAc_Kinase"/>
</dbReference>
<dbReference type="EMBL" id="JAKZFC010000006">
    <property type="protein sequence ID" value="MCH7323208.1"/>
    <property type="molecule type" value="Genomic_DNA"/>
</dbReference>
<accession>A0ABS9UFS8</accession>
<organism evidence="2 3">
    <name type="scientific">Solibacillus palustris</name>
    <dbReference type="NCBI Taxonomy" id="2908203"/>
    <lineage>
        <taxon>Bacteria</taxon>
        <taxon>Bacillati</taxon>
        <taxon>Bacillota</taxon>
        <taxon>Bacilli</taxon>
        <taxon>Bacillales</taxon>
        <taxon>Caryophanaceae</taxon>
        <taxon>Solibacillus</taxon>
    </lineage>
</organism>
<dbReference type="Pfam" id="PF01869">
    <property type="entry name" value="BcrAD_BadFG"/>
    <property type="match status" value="1"/>
</dbReference>